<dbReference type="AlphaFoldDB" id="A0A285U8G6"/>
<accession>A0A285U8G6</accession>
<reference evidence="1 2" key="1">
    <citation type="submission" date="2017-08" db="EMBL/GenBank/DDBJ databases">
        <authorList>
            <person name="de Groot N.N."/>
        </authorList>
    </citation>
    <scope>NUCLEOTIDE SEQUENCE [LARGE SCALE GENOMIC DNA]</scope>
    <source>
        <strain evidence="1 2">JC85</strain>
    </source>
</reference>
<proteinExistence type="predicted"/>
<dbReference type="OrthoDB" id="8092325at2"/>
<keyword evidence="2" id="KW-1185">Reference proteome</keyword>
<evidence type="ECO:0000313" key="1">
    <source>
        <dbReference type="EMBL" id="SOC38119.1"/>
    </source>
</evidence>
<name>A0A285U8G6_9HYPH</name>
<dbReference type="EMBL" id="OBQD01000005">
    <property type="protein sequence ID" value="SOC38119.1"/>
    <property type="molecule type" value="Genomic_DNA"/>
</dbReference>
<organism evidence="1 2">
    <name type="scientific">Rhizobium subbaraonis</name>
    <dbReference type="NCBI Taxonomy" id="908946"/>
    <lineage>
        <taxon>Bacteria</taxon>
        <taxon>Pseudomonadati</taxon>
        <taxon>Pseudomonadota</taxon>
        <taxon>Alphaproteobacteria</taxon>
        <taxon>Hyphomicrobiales</taxon>
        <taxon>Rhizobiaceae</taxon>
        <taxon>Rhizobium/Agrobacterium group</taxon>
        <taxon>Rhizobium</taxon>
    </lineage>
</organism>
<gene>
    <name evidence="1" type="ORF">SAMN05892877_10514</name>
</gene>
<dbReference type="RefSeq" id="WP_097138112.1">
    <property type="nucleotide sequence ID" value="NZ_OBQD01000005.1"/>
</dbReference>
<protein>
    <submittedName>
        <fullName evidence="1">Uncharacterized protein</fullName>
    </submittedName>
</protein>
<evidence type="ECO:0000313" key="2">
    <source>
        <dbReference type="Proteomes" id="UP000219167"/>
    </source>
</evidence>
<dbReference type="Proteomes" id="UP000219167">
    <property type="component" value="Unassembled WGS sequence"/>
</dbReference>
<sequence>MDDFAPIDLNDDDRRTYSKLCAAVHDFSMAVEYGEFILKKGWNAHAADRGNAYLLQSAFVTAMLVSYGRAFTQSNGWNDFPKELLDLYDAGELGQHERFRELRNRVYAHTDPREFKVHPWTKVLISVAPRHHVEADESR</sequence>